<name>A0A8S5V1Q9_9CAUD</name>
<evidence type="ECO:0000313" key="1">
    <source>
        <dbReference type="EMBL" id="DAG00662.1"/>
    </source>
</evidence>
<dbReference type="EMBL" id="BK016182">
    <property type="protein sequence ID" value="DAG00662.1"/>
    <property type="molecule type" value="Genomic_DNA"/>
</dbReference>
<accession>A0A8S5V1Q9</accession>
<organism evidence="1">
    <name type="scientific">Myoviridae sp. ctJ2i1</name>
    <dbReference type="NCBI Taxonomy" id="2825079"/>
    <lineage>
        <taxon>Viruses</taxon>
        <taxon>Duplodnaviria</taxon>
        <taxon>Heunggongvirae</taxon>
        <taxon>Uroviricota</taxon>
        <taxon>Caudoviricetes</taxon>
    </lineage>
</organism>
<proteinExistence type="predicted"/>
<sequence>MLALRAEIIHEAILPHILLFYVGGEKSCS</sequence>
<reference evidence="1" key="1">
    <citation type="journal article" date="2021" name="Proc. Natl. Acad. Sci. U.S.A.">
        <title>A Catalog of Tens of Thousands of Viruses from Human Metagenomes Reveals Hidden Associations with Chronic Diseases.</title>
        <authorList>
            <person name="Tisza M.J."/>
            <person name="Buck C.B."/>
        </authorList>
    </citation>
    <scope>NUCLEOTIDE SEQUENCE</scope>
    <source>
        <strain evidence="1">CtJ2i1</strain>
    </source>
</reference>
<protein>
    <submittedName>
        <fullName evidence="1">Uncharacterized protein</fullName>
    </submittedName>
</protein>